<feature type="compositionally biased region" description="Acidic residues" evidence="1">
    <location>
        <begin position="459"/>
        <end position="484"/>
    </location>
</feature>
<dbReference type="STRING" id="39966.A0A369K9R7"/>
<organism evidence="3 4">
    <name type="scientific">Hypsizygus marmoreus</name>
    <name type="common">White beech mushroom</name>
    <name type="synonym">Agaricus marmoreus</name>
    <dbReference type="NCBI Taxonomy" id="39966"/>
    <lineage>
        <taxon>Eukaryota</taxon>
        <taxon>Fungi</taxon>
        <taxon>Dikarya</taxon>
        <taxon>Basidiomycota</taxon>
        <taxon>Agaricomycotina</taxon>
        <taxon>Agaricomycetes</taxon>
        <taxon>Agaricomycetidae</taxon>
        <taxon>Agaricales</taxon>
        <taxon>Tricholomatineae</taxon>
        <taxon>Lyophyllaceae</taxon>
        <taxon>Hypsizygus</taxon>
    </lineage>
</organism>
<feature type="compositionally biased region" description="Low complexity" evidence="1">
    <location>
        <begin position="766"/>
        <end position="782"/>
    </location>
</feature>
<dbReference type="GO" id="GO:0004439">
    <property type="term" value="F:phosphatidylinositol-4,5-bisphosphate 5-phosphatase activity"/>
    <property type="evidence" value="ECO:0007669"/>
    <property type="project" value="TreeGrafter"/>
</dbReference>
<dbReference type="EMBL" id="LUEZ02000004">
    <property type="protein sequence ID" value="RDB30658.1"/>
    <property type="molecule type" value="Genomic_DNA"/>
</dbReference>
<protein>
    <submittedName>
        <fullName evidence="3">Inositol polyphosphate 5-phosphatase</fullName>
    </submittedName>
</protein>
<gene>
    <name evidence="3" type="primary">Inpp5e</name>
    <name evidence="3" type="ORF">Hypma_005781</name>
</gene>
<dbReference type="Pfam" id="PF22669">
    <property type="entry name" value="Exo_endo_phos2"/>
    <property type="match status" value="2"/>
</dbReference>
<evidence type="ECO:0000259" key="2">
    <source>
        <dbReference type="SMART" id="SM00128"/>
    </source>
</evidence>
<feature type="region of interest" description="Disordered" evidence="1">
    <location>
        <begin position="153"/>
        <end position="199"/>
    </location>
</feature>
<dbReference type="GO" id="GO:0046856">
    <property type="term" value="P:phosphatidylinositol dephosphorylation"/>
    <property type="evidence" value="ECO:0007669"/>
    <property type="project" value="InterPro"/>
</dbReference>
<keyword evidence="4" id="KW-1185">Reference proteome</keyword>
<feature type="compositionally biased region" description="Polar residues" evidence="1">
    <location>
        <begin position="511"/>
        <end position="521"/>
    </location>
</feature>
<evidence type="ECO:0000256" key="1">
    <source>
        <dbReference type="SAM" id="MobiDB-lite"/>
    </source>
</evidence>
<name>A0A369K9R7_HYPMA</name>
<dbReference type="PANTHER" id="PTHR11200">
    <property type="entry name" value="INOSITOL 5-PHOSPHATASE"/>
    <property type="match status" value="1"/>
</dbReference>
<feature type="region of interest" description="Disordered" evidence="1">
    <location>
        <begin position="764"/>
        <end position="785"/>
    </location>
</feature>
<dbReference type="InParanoid" id="A0A369K9R7"/>
<feature type="domain" description="Inositol polyphosphate-related phosphatase" evidence="2">
    <location>
        <begin position="192"/>
        <end position="464"/>
    </location>
</feature>
<dbReference type="OrthoDB" id="405996at2759"/>
<dbReference type="SUPFAM" id="SSF56219">
    <property type="entry name" value="DNase I-like"/>
    <property type="match status" value="1"/>
</dbReference>
<feature type="region of interest" description="Disordered" evidence="1">
    <location>
        <begin position="456"/>
        <end position="521"/>
    </location>
</feature>
<dbReference type="InterPro" id="IPR000300">
    <property type="entry name" value="IPPc"/>
</dbReference>
<feature type="compositionally biased region" description="Basic and acidic residues" evidence="1">
    <location>
        <begin position="153"/>
        <end position="197"/>
    </location>
</feature>
<evidence type="ECO:0000313" key="3">
    <source>
        <dbReference type="EMBL" id="RDB30658.1"/>
    </source>
</evidence>
<dbReference type="SMART" id="SM00128">
    <property type="entry name" value="IPPc"/>
    <property type="match status" value="1"/>
</dbReference>
<comment type="caution">
    <text evidence="3">The sequence shown here is derived from an EMBL/GenBank/DDBJ whole genome shotgun (WGS) entry which is preliminary data.</text>
</comment>
<dbReference type="InterPro" id="IPR036691">
    <property type="entry name" value="Endo/exonu/phosph_ase_sf"/>
</dbReference>
<feature type="region of interest" description="Disordered" evidence="1">
    <location>
        <begin position="690"/>
        <end position="717"/>
    </location>
</feature>
<dbReference type="AlphaFoldDB" id="A0A369K9R7"/>
<feature type="region of interest" description="Disordered" evidence="1">
    <location>
        <begin position="582"/>
        <end position="629"/>
    </location>
</feature>
<dbReference type="Gene3D" id="3.60.10.10">
    <property type="entry name" value="Endonuclease/exonuclease/phosphatase"/>
    <property type="match status" value="2"/>
</dbReference>
<dbReference type="PANTHER" id="PTHR11200:SF275">
    <property type="entry name" value="LD06095P"/>
    <property type="match status" value="1"/>
</dbReference>
<dbReference type="Proteomes" id="UP000076154">
    <property type="component" value="Unassembled WGS sequence"/>
</dbReference>
<reference evidence="3" key="1">
    <citation type="submission" date="2018-04" db="EMBL/GenBank/DDBJ databases">
        <title>Whole genome sequencing of Hypsizygus marmoreus.</title>
        <authorList>
            <person name="Choi I.-G."/>
            <person name="Min B."/>
            <person name="Kim J.-G."/>
            <person name="Kim S."/>
            <person name="Oh Y.-L."/>
            <person name="Kong W.-S."/>
            <person name="Park H."/>
            <person name="Jeong J."/>
            <person name="Song E.-S."/>
        </authorList>
    </citation>
    <scope>NUCLEOTIDE SEQUENCE [LARGE SCALE GENOMIC DNA]</scope>
    <source>
        <strain evidence="3">51987-8</strain>
    </source>
</reference>
<proteinExistence type="predicted"/>
<evidence type="ECO:0000313" key="4">
    <source>
        <dbReference type="Proteomes" id="UP000076154"/>
    </source>
</evidence>
<feature type="compositionally biased region" description="Low complexity" evidence="1">
    <location>
        <begin position="695"/>
        <end position="714"/>
    </location>
</feature>
<sequence length="895" mass="99044">MAATLKTQRPRATTLASGQAQRPAQQTPVFARLQSLFPATQPHPGLATNATSEKVTAPLSSPKAAIPPRRVLKVRILTWNMHESLPKGDLEELLGKVPLWSPSNSTPSGSFPNLPLEAAHPYHLVVVAGQECPSLSGIPMGLGAGFKLIDKDKDRERDKEKDHNRDKEKGRERDRESDKPRFKHKDKDEPLSARKVLDTPYGAPSGWTSMIEDWLCQGNGFGTRAGSPTVADVGFPKPLSPRPLAKEPRKGPYQLLVKERMMGIYLAVYIHRDLRPLVRGTSRSAVAAGLIGGRVGNKGGIGITVNLDGTTLLFLNAHLAAHEGKVNHRISNLAKIKAELSVDDFLPSDDPRVMAEDLTDKFDYTFLCGDLNFRLDISRLHADWLLSRKEYTQALAFDQLTTLMHNGQVFVGFKEAPIDFPPTFKYDVLRSLKHAKRRRSKLDRLKHLADRSQRLTEVEEKELEELEKEEAEEEAEAEAEEEGESTASSIWTSAHSRTGTDRDMEDDEFFTSPSSQTMATSASKVSVVLAAQKAKEKWLALLRPMPRKFLRRVKHDTVSAKKVNGQQSSVDVTSNGLLAATTERPASLDAGDRTFLKPPPMILGNSTKSSVPSDEDDGDEKGVYDSSNKKRVPSWCDRILWKSTVEPDLEPEEDAQINLTRPRTRMGQFFANAFRPLSARPRRDSVASIATNTASNSYDESQSPSSSSSPESNDNVLDDIAPFSRFVQQPLAARHNMTHMISNEHPLDSPPLNGTTKHADLGLRRSTSASTSSPSSPSSSPPILDRSLHARRSSVPAPPALILPQQHNDLQPYTHPHTQPHVAPTPSRWRFLSFLSHNTAAQSETSLEPPPSAESQPRKGDVVCLKYHTLDDRGMRRLEGRSDHRPVIGSYAVYL</sequence>
<feature type="compositionally biased region" description="Polar residues" evidence="1">
    <location>
        <begin position="485"/>
        <end position="497"/>
    </location>
</feature>
<feature type="region of interest" description="Disordered" evidence="1">
    <location>
        <begin position="1"/>
        <end position="25"/>
    </location>
</feature>
<accession>A0A369K9R7</accession>
<feature type="region of interest" description="Disordered" evidence="1">
    <location>
        <begin position="840"/>
        <end position="859"/>
    </location>
</feature>
<dbReference type="InterPro" id="IPR046985">
    <property type="entry name" value="IP5"/>
</dbReference>